<keyword evidence="1" id="KW-1133">Transmembrane helix</keyword>
<evidence type="ECO:0000313" key="2">
    <source>
        <dbReference type="EMBL" id="MBB3995317.1"/>
    </source>
</evidence>
<name>A0A7W6E5U5_9RHOB</name>
<keyword evidence="1" id="KW-0472">Membrane</keyword>
<evidence type="ECO:0000313" key="3">
    <source>
        <dbReference type="Proteomes" id="UP000530268"/>
    </source>
</evidence>
<feature type="transmembrane region" description="Helical" evidence="1">
    <location>
        <begin position="60"/>
        <end position="80"/>
    </location>
</feature>
<keyword evidence="1" id="KW-0812">Transmembrane</keyword>
<protein>
    <recommendedName>
        <fullName evidence="4">Sugar efflux transporter for intercellular exchange</fullName>
    </recommendedName>
</protein>
<proteinExistence type="predicted"/>
<dbReference type="EMBL" id="JACIEI010000013">
    <property type="protein sequence ID" value="MBB3995317.1"/>
    <property type="molecule type" value="Genomic_DNA"/>
</dbReference>
<dbReference type="AlphaFoldDB" id="A0A7W6E5U5"/>
<feature type="transmembrane region" description="Helical" evidence="1">
    <location>
        <begin position="6"/>
        <end position="23"/>
    </location>
</feature>
<comment type="caution">
    <text evidence="2">The sequence shown here is derived from an EMBL/GenBank/DDBJ whole genome shotgun (WGS) entry which is preliminary data.</text>
</comment>
<reference evidence="2 3" key="1">
    <citation type="submission" date="2020-08" db="EMBL/GenBank/DDBJ databases">
        <title>Genomic Encyclopedia of Type Strains, Phase IV (KMG-IV): sequencing the most valuable type-strain genomes for metagenomic binning, comparative biology and taxonomic classification.</title>
        <authorList>
            <person name="Goeker M."/>
        </authorList>
    </citation>
    <scope>NUCLEOTIDE SEQUENCE [LARGE SCALE GENOMIC DNA]</scope>
    <source>
        <strain evidence="2 3">DSM 102234</strain>
    </source>
</reference>
<keyword evidence="3" id="KW-1185">Reference proteome</keyword>
<evidence type="ECO:0008006" key="4">
    <source>
        <dbReference type="Google" id="ProtNLM"/>
    </source>
</evidence>
<evidence type="ECO:0000256" key="1">
    <source>
        <dbReference type="SAM" id="Phobius"/>
    </source>
</evidence>
<sequence>MNMLLIANNFTSAAVIIACWWLAHQYSRTSPPGRLISVGLSLLGFNTLFILVGRNVGMPIAWPAVGSKFLLSAILILIVIRRITKGQK</sequence>
<organism evidence="2 3">
    <name type="scientific">Sulfitobacter undariae</name>
    <dbReference type="NCBI Taxonomy" id="1563671"/>
    <lineage>
        <taxon>Bacteria</taxon>
        <taxon>Pseudomonadati</taxon>
        <taxon>Pseudomonadota</taxon>
        <taxon>Alphaproteobacteria</taxon>
        <taxon>Rhodobacterales</taxon>
        <taxon>Roseobacteraceae</taxon>
        <taxon>Sulfitobacter</taxon>
    </lineage>
</organism>
<dbReference type="Proteomes" id="UP000530268">
    <property type="component" value="Unassembled WGS sequence"/>
</dbReference>
<dbReference type="RefSeq" id="WP_184567130.1">
    <property type="nucleotide sequence ID" value="NZ_JACIEI010000013.1"/>
</dbReference>
<gene>
    <name evidence="2" type="ORF">GGR95_002972</name>
</gene>
<accession>A0A7W6E5U5</accession>
<feature type="transmembrane region" description="Helical" evidence="1">
    <location>
        <begin position="35"/>
        <end position="54"/>
    </location>
</feature>